<dbReference type="Pfam" id="PF01757">
    <property type="entry name" value="Acyl_transf_3"/>
    <property type="match status" value="1"/>
</dbReference>
<feature type="transmembrane region" description="Helical" evidence="2">
    <location>
        <begin position="48"/>
        <end position="68"/>
    </location>
</feature>
<dbReference type="EC" id="2.3.-.-" evidence="4"/>
<feature type="transmembrane region" description="Helical" evidence="2">
    <location>
        <begin position="80"/>
        <end position="103"/>
    </location>
</feature>
<keyword evidence="5" id="KW-1185">Reference proteome</keyword>
<keyword evidence="4" id="KW-0808">Transferase</keyword>
<feature type="transmembrane region" description="Helical" evidence="2">
    <location>
        <begin position="124"/>
        <end position="147"/>
    </location>
</feature>
<keyword evidence="4" id="KW-0012">Acyltransferase</keyword>
<feature type="compositionally biased region" description="Basic and acidic residues" evidence="1">
    <location>
        <begin position="26"/>
        <end position="41"/>
    </location>
</feature>
<feature type="transmembrane region" description="Helical" evidence="2">
    <location>
        <begin position="357"/>
        <end position="378"/>
    </location>
</feature>
<evidence type="ECO:0000313" key="4">
    <source>
        <dbReference type="EMBL" id="MFI9100681.1"/>
    </source>
</evidence>
<feature type="transmembrane region" description="Helical" evidence="2">
    <location>
        <begin position="262"/>
        <end position="281"/>
    </location>
</feature>
<sequence length="407" mass="43785">MTEAVPDAGRLTPQSIAVAPTTEPTAEPKTEPTTDTPERGRLPSLTGLRFAAAFLVFGFHLQVAHLFPAGSSGDLLLGRVFGHGAIGVSFFFILSGFVLTWSARPGERARRSWRKRAAKIYPNHLITALAALVAVAGGAAAATGGGSPRVVVPNLLLVQSWSRDPDVYFGLNTVSWSLSCEAFFYLLFPWLLRGLTRPGPRTLWPLAAGLTVLTCCLPLVTTGWSEPTAYWFLYVLPATRISEFCLGMVLARIVRTGQWIRFPIWAAGLLLVAAYVSVGYLPVRFGYVAATVVPLALLIPALATADLAGRRTLWSTRRAVWLGEVSFAFYMVHQLVIRFASKALHVPAVGAPDWGAAQVIAVELAMLAGSLCAAALLWRIVERPLHLLLSGGSGRRRGHPGRPGTAT</sequence>
<comment type="caution">
    <text evidence="4">The sequence shown here is derived from an EMBL/GenBank/DDBJ whole genome shotgun (WGS) entry which is preliminary data.</text>
</comment>
<dbReference type="Proteomes" id="UP001614394">
    <property type="component" value="Unassembled WGS sequence"/>
</dbReference>
<feature type="region of interest" description="Disordered" evidence="1">
    <location>
        <begin position="1"/>
        <end position="41"/>
    </location>
</feature>
<feature type="domain" description="Acyltransferase 3" evidence="3">
    <location>
        <begin position="44"/>
        <end position="378"/>
    </location>
</feature>
<dbReference type="PANTHER" id="PTHR23028:SF53">
    <property type="entry name" value="ACYL_TRANSF_3 DOMAIN-CONTAINING PROTEIN"/>
    <property type="match status" value="1"/>
</dbReference>
<feature type="transmembrane region" description="Helical" evidence="2">
    <location>
        <begin position="230"/>
        <end position="250"/>
    </location>
</feature>
<keyword evidence="2" id="KW-1133">Transmembrane helix</keyword>
<keyword evidence="2" id="KW-0472">Membrane</keyword>
<feature type="transmembrane region" description="Helical" evidence="2">
    <location>
        <begin position="203"/>
        <end position="224"/>
    </location>
</feature>
<keyword evidence="2" id="KW-0812">Transmembrane</keyword>
<protein>
    <submittedName>
        <fullName evidence="4">Acyltransferase family protein</fullName>
        <ecNumber evidence="4">2.3.-.-</ecNumber>
    </submittedName>
</protein>
<reference evidence="4 5" key="1">
    <citation type="submission" date="2024-10" db="EMBL/GenBank/DDBJ databases">
        <title>The Natural Products Discovery Center: Release of the First 8490 Sequenced Strains for Exploring Actinobacteria Biosynthetic Diversity.</title>
        <authorList>
            <person name="Kalkreuter E."/>
            <person name="Kautsar S.A."/>
            <person name="Yang D."/>
            <person name="Bader C.D."/>
            <person name="Teijaro C.N."/>
            <person name="Fluegel L."/>
            <person name="Davis C.M."/>
            <person name="Simpson J.R."/>
            <person name="Lauterbach L."/>
            <person name="Steele A.D."/>
            <person name="Gui C."/>
            <person name="Meng S."/>
            <person name="Li G."/>
            <person name="Viehrig K."/>
            <person name="Ye F."/>
            <person name="Su P."/>
            <person name="Kiefer A.F."/>
            <person name="Nichols A."/>
            <person name="Cepeda A.J."/>
            <person name="Yan W."/>
            <person name="Fan B."/>
            <person name="Jiang Y."/>
            <person name="Adhikari A."/>
            <person name="Zheng C.-J."/>
            <person name="Schuster L."/>
            <person name="Cowan T.M."/>
            <person name="Smanski M.J."/>
            <person name="Chevrette M.G."/>
            <person name="De Carvalho L.P.S."/>
            <person name="Shen B."/>
        </authorList>
    </citation>
    <scope>NUCLEOTIDE SEQUENCE [LARGE SCALE GENOMIC DNA]</scope>
    <source>
        <strain evidence="4 5">NPDC053399</strain>
    </source>
</reference>
<feature type="transmembrane region" description="Helical" evidence="2">
    <location>
        <begin position="319"/>
        <end position="337"/>
    </location>
</feature>
<organism evidence="4 5">
    <name type="scientific">Streptomyces fildesensis</name>
    <dbReference type="NCBI Taxonomy" id="375757"/>
    <lineage>
        <taxon>Bacteria</taxon>
        <taxon>Bacillati</taxon>
        <taxon>Actinomycetota</taxon>
        <taxon>Actinomycetes</taxon>
        <taxon>Kitasatosporales</taxon>
        <taxon>Streptomycetaceae</taxon>
        <taxon>Streptomyces</taxon>
    </lineage>
</organism>
<gene>
    <name evidence="4" type="ORF">ACIGXA_09145</name>
</gene>
<dbReference type="InterPro" id="IPR002656">
    <property type="entry name" value="Acyl_transf_3_dom"/>
</dbReference>
<evidence type="ECO:0000313" key="5">
    <source>
        <dbReference type="Proteomes" id="UP001614394"/>
    </source>
</evidence>
<dbReference type="GO" id="GO:0016746">
    <property type="term" value="F:acyltransferase activity"/>
    <property type="evidence" value="ECO:0007669"/>
    <property type="project" value="UniProtKB-KW"/>
</dbReference>
<dbReference type="PANTHER" id="PTHR23028">
    <property type="entry name" value="ACETYLTRANSFERASE"/>
    <property type="match status" value="1"/>
</dbReference>
<proteinExistence type="predicted"/>
<dbReference type="RefSeq" id="WP_399646159.1">
    <property type="nucleotide sequence ID" value="NZ_JBITYG010000002.1"/>
</dbReference>
<dbReference type="EMBL" id="JBITYG010000002">
    <property type="protein sequence ID" value="MFI9100681.1"/>
    <property type="molecule type" value="Genomic_DNA"/>
</dbReference>
<dbReference type="InterPro" id="IPR050879">
    <property type="entry name" value="Acyltransferase_3"/>
</dbReference>
<evidence type="ECO:0000256" key="1">
    <source>
        <dbReference type="SAM" id="MobiDB-lite"/>
    </source>
</evidence>
<name>A0ABW8C5K5_9ACTN</name>
<accession>A0ABW8C5K5</accession>
<feature type="transmembrane region" description="Helical" evidence="2">
    <location>
        <begin position="287"/>
        <end position="307"/>
    </location>
</feature>
<feature type="transmembrane region" description="Helical" evidence="2">
    <location>
        <begin position="167"/>
        <end position="191"/>
    </location>
</feature>
<evidence type="ECO:0000256" key="2">
    <source>
        <dbReference type="SAM" id="Phobius"/>
    </source>
</evidence>
<evidence type="ECO:0000259" key="3">
    <source>
        <dbReference type="Pfam" id="PF01757"/>
    </source>
</evidence>